<name>A0A917Z5V1_9ACTN</name>
<evidence type="ECO:0000313" key="1">
    <source>
        <dbReference type="EMBL" id="GGO74801.1"/>
    </source>
</evidence>
<dbReference type="EMBL" id="BMNH01000016">
    <property type="protein sequence ID" value="GGO74801.1"/>
    <property type="molecule type" value="Genomic_DNA"/>
</dbReference>
<comment type="caution">
    <text evidence="1">The sequence shown here is derived from an EMBL/GenBank/DDBJ whole genome shotgun (WGS) entry which is preliminary data.</text>
</comment>
<gene>
    <name evidence="1" type="ORF">GCM10012289_48330</name>
</gene>
<reference evidence="1" key="2">
    <citation type="submission" date="2020-09" db="EMBL/GenBank/DDBJ databases">
        <authorList>
            <person name="Sun Q."/>
            <person name="Zhou Y."/>
        </authorList>
    </citation>
    <scope>NUCLEOTIDE SEQUENCE</scope>
    <source>
        <strain evidence="1">CGMCC 4.7368</strain>
    </source>
</reference>
<protein>
    <submittedName>
        <fullName evidence="1">Uncharacterized protein</fullName>
    </submittedName>
</protein>
<organism evidence="1 2">
    <name type="scientific">Nonomuraea cavernae</name>
    <dbReference type="NCBI Taxonomy" id="2045107"/>
    <lineage>
        <taxon>Bacteria</taxon>
        <taxon>Bacillati</taxon>
        <taxon>Actinomycetota</taxon>
        <taxon>Actinomycetes</taxon>
        <taxon>Streptosporangiales</taxon>
        <taxon>Streptosporangiaceae</taxon>
        <taxon>Nonomuraea</taxon>
    </lineage>
</organism>
<accession>A0A917Z5V1</accession>
<reference evidence="1" key="1">
    <citation type="journal article" date="2014" name="Int. J. Syst. Evol. Microbiol.">
        <title>Complete genome sequence of Corynebacterium casei LMG S-19264T (=DSM 44701T), isolated from a smear-ripened cheese.</title>
        <authorList>
            <consortium name="US DOE Joint Genome Institute (JGI-PGF)"/>
            <person name="Walter F."/>
            <person name="Albersmeier A."/>
            <person name="Kalinowski J."/>
            <person name="Ruckert C."/>
        </authorList>
    </citation>
    <scope>NUCLEOTIDE SEQUENCE</scope>
    <source>
        <strain evidence="1">CGMCC 4.7368</strain>
    </source>
</reference>
<dbReference type="AlphaFoldDB" id="A0A917Z5V1"/>
<sequence length="188" mass="19357">MPCDREVTGPSAVLSILRKAGLAARAAGDGDAGGRRGDPPGVQVTAIPRCVSKERTPVNRSRLGESARTMTRATGRRWALTAATVRAAGLRRALTAGAVLAGAVALGGAPAAATTGAVAAKEAATSAVACGLYRDEDAALYKNCTGGGENIFVTYIWSANTYYCVPAGETKHLGRWSNVFRVYNRGGC</sequence>
<dbReference type="Pfam" id="PF19882">
    <property type="entry name" value="DUF6355"/>
    <property type="match status" value="1"/>
</dbReference>
<dbReference type="InterPro" id="IPR045935">
    <property type="entry name" value="DUF6355"/>
</dbReference>
<proteinExistence type="predicted"/>
<evidence type="ECO:0000313" key="2">
    <source>
        <dbReference type="Proteomes" id="UP000646523"/>
    </source>
</evidence>
<dbReference type="Proteomes" id="UP000646523">
    <property type="component" value="Unassembled WGS sequence"/>
</dbReference>
<keyword evidence="2" id="KW-1185">Reference proteome</keyword>